<dbReference type="InterPro" id="IPR004183">
    <property type="entry name" value="Xdiol_dOase_suB"/>
</dbReference>
<organism evidence="2 3">
    <name type="scientific">Agromyces archimandritae</name>
    <dbReference type="NCBI Taxonomy" id="2781962"/>
    <lineage>
        <taxon>Bacteria</taxon>
        <taxon>Bacillati</taxon>
        <taxon>Actinomycetota</taxon>
        <taxon>Actinomycetes</taxon>
        <taxon>Micrococcales</taxon>
        <taxon>Microbacteriaceae</taxon>
        <taxon>Agromyces</taxon>
    </lineage>
</organism>
<dbReference type="GO" id="GO:0016702">
    <property type="term" value="F:oxidoreductase activity, acting on single donors with incorporation of molecular oxygen, incorporation of two atoms of oxygen"/>
    <property type="evidence" value="ECO:0007669"/>
    <property type="project" value="UniProtKB-ARBA"/>
</dbReference>
<accession>A0A975INA0</accession>
<dbReference type="SUPFAM" id="SSF53213">
    <property type="entry name" value="LigB-like"/>
    <property type="match status" value="1"/>
</dbReference>
<name>A0A975INA0_9MICO</name>
<reference evidence="2" key="1">
    <citation type="submission" date="2021-03" db="EMBL/GenBank/DDBJ databases">
        <title>Agromyces archimandritus sp. nov., isolated from the cockroach Archimandrita tessellata.</title>
        <authorList>
            <person name="Guzman J."/>
            <person name="Ortuzar M."/>
            <person name="Poehlein A."/>
            <person name="Daniel R."/>
            <person name="Trujillo M."/>
            <person name="Vilcinskas A."/>
        </authorList>
    </citation>
    <scope>NUCLEOTIDE SEQUENCE</scope>
    <source>
        <strain evidence="2">G127AT</strain>
    </source>
</reference>
<dbReference type="Pfam" id="PF02900">
    <property type="entry name" value="LigB"/>
    <property type="match status" value="1"/>
</dbReference>
<evidence type="ECO:0000313" key="3">
    <source>
        <dbReference type="Proteomes" id="UP000671914"/>
    </source>
</evidence>
<sequence length="338" mass="37230">MAHIVGGFGSSHGPQLKVPPPEEWLARGLADRRNPALWYQGESYDFESLKAHRDDFSTEITPEAMSSRWDRTQQALDELGAFAREQRYDALVIVSSDHKEIFGDELLAPFAVYWGDSVEHVPFSEEHFAAMDPGLAKAALGDVPDRRITRPVDAGLARHIIDEVLQAGFDPAASRELPAGRYENSGIPHGWGFIYQRILGQESTIPMVPVFVNTFWEPTPPSASRSYDFGVALGKAVMSFPKDIRVGVVASGGLSHFVVDEELDRAFIRAMEEHDEDYLRSIPAKLLTAGTSELRNWIAVAGAAHAAGLKISRITYEPAYRTEAGTGNAMGFVTWSAE</sequence>
<dbReference type="RefSeq" id="WP_210897954.1">
    <property type="nucleotide sequence ID" value="NZ_CP071696.1"/>
</dbReference>
<dbReference type="CDD" id="cd07366">
    <property type="entry name" value="3MGA_Dioxygenase"/>
    <property type="match status" value="1"/>
</dbReference>
<proteinExistence type="predicted"/>
<dbReference type="Proteomes" id="UP000671914">
    <property type="component" value="Chromosome"/>
</dbReference>
<protein>
    <recommendedName>
        <fullName evidence="1">Extradiol ring-cleavage dioxygenase class III enzyme subunit B domain-containing protein</fullName>
    </recommendedName>
</protein>
<dbReference type="AlphaFoldDB" id="A0A975INA0"/>
<gene>
    <name evidence="2" type="ORF">G127AT_14185</name>
</gene>
<feature type="domain" description="Extradiol ring-cleavage dioxygenase class III enzyme subunit B" evidence="1">
    <location>
        <begin position="59"/>
        <end position="279"/>
    </location>
</feature>
<evidence type="ECO:0000259" key="1">
    <source>
        <dbReference type="Pfam" id="PF02900"/>
    </source>
</evidence>
<dbReference type="InterPro" id="IPR034938">
    <property type="entry name" value="3MGA_Dioxygenase"/>
</dbReference>
<dbReference type="KEGG" id="aarc:G127AT_14185"/>
<dbReference type="Gene3D" id="3.40.830.10">
    <property type="entry name" value="LigB-like"/>
    <property type="match status" value="1"/>
</dbReference>
<dbReference type="EMBL" id="CP071696">
    <property type="protein sequence ID" value="QTX04402.1"/>
    <property type="molecule type" value="Genomic_DNA"/>
</dbReference>
<dbReference type="GO" id="GO:0008198">
    <property type="term" value="F:ferrous iron binding"/>
    <property type="evidence" value="ECO:0007669"/>
    <property type="project" value="InterPro"/>
</dbReference>
<evidence type="ECO:0000313" key="2">
    <source>
        <dbReference type="EMBL" id="QTX04402.1"/>
    </source>
</evidence>
<keyword evidence="3" id="KW-1185">Reference proteome</keyword>